<dbReference type="InterPro" id="IPR023346">
    <property type="entry name" value="Lysozyme-like_dom_sf"/>
</dbReference>
<dbReference type="Pfam" id="PF01464">
    <property type="entry name" value="SLT"/>
    <property type="match status" value="1"/>
</dbReference>
<organism evidence="2 3">
    <name type="scientific">Clostridium paridis</name>
    <dbReference type="NCBI Taxonomy" id="2803863"/>
    <lineage>
        <taxon>Bacteria</taxon>
        <taxon>Bacillati</taxon>
        <taxon>Bacillota</taxon>
        <taxon>Clostridia</taxon>
        <taxon>Eubacteriales</taxon>
        <taxon>Clostridiaceae</taxon>
        <taxon>Clostridium</taxon>
    </lineage>
</organism>
<sequence>MTMMSSVLKQVAGNLDSGTFDLLYQSILESMDKGENNDILDALNSQLGQRIDTNSLSLEDLNNLKSITGLTIGGADSKYTGTNASRIEIENAVESASKKFGVDANLIRSIIKQESNFNPNAKSGAGAMGLMQLMPFNCDGLKNPYDIQENIDRGTSMIKDALDKYNNIDMALMSYNAGSGTMQRRGVTSPDDLYKMPAETQNYVTKIKSYYRNGF</sequence>
<name>A0A937FK22_9CLOT</name>
<dbReference type="EMBL" id="JAESWA010000024">
    <property type="protein sequence ID" value="MBL4933346.1"/>
    <property type="molecule type" value="Genomic_DNA"/>
</dbReference>
<dbReference type="Gene3D" id="1.10.530.10">
    <property type="match status" value="1"/>
</dbReference>
<accession>A0A937FK22</accession>
<evidence type="ECO:0000259" key="1">
    <source>
        <dbReference type="Pfam" id="PF01464"/>
    </source>
</evidence>
<evidence type="ECO:0000313" key="2">
    <source>
        <dbReference type="EMBL" id="MBL4933346.1"/>
    </source>
</evidence>
<dbReference type="PANTHER" id="PTHR37423:SF2">
    <property type="entry name" value="MEMBRANE-BOUND LYTIC MUREIN TRANSGLYCOSYLASE C"/>
    <property type="match status" value="1"/>
</dbReference>
<feature type="domain" description="Transglycosylase SLT" evidence="1">
    <location>
        <begin position="93"/>
        <end position="185"/>
    </location>
</feature>
<reference evidence="2" key="1">
    <citation type="submission" date="2021-01" db="EMBL/GenBank/DDBJ databases">
        <title>Genome public.</title>
        <authorList>
            <person name="Liu C."/>
            <person name="Sun Q."/>
        </authorList>
    </citation>
    <scope>NUCLEOTIDE SEQUENCE</scope>
    <source>
        <strain evidence="2">YIM B02565</strain>
    </source>
</reference>
<dbReference type="AlphaFoldDB" id="A0A937FK22"/>
<dbReference type="SUPFAM" id="SSF53955">
    <property type="entry name" value="Lysozyme-like"/>
    <property type="match status" value="1"/>
</dbReference>
<comment type="caution">
    <text evidence="2">The sequence shown here is derived from an EMBL/GenBank/DDBJ whole genome shotgun (WGS) entry which is preliminary data.</text>
</comment>
<keyword evidence="3" id="KW-1185">Reference proteome</keyword>
<proteinExistence type="predicted"/>
<dbReference type="PANTHER" id="PTHR37423">
    <property type="entry name" value="SOLUBLE LYTIC MUREIN TRANSGLYCOSYLASE-RELATED"/>
    <property type="match status" value="1"/>
</dbReference>
<evidence type="ECO:0000313" key="3">
    <source>
        <dbReference type="Proteomes" id="UP000623681"/>
    </source>
</evidence>
<dbReference type="CDD" id="cd00254">
    <property type="entry name" value="LT-like"/>
    <property type="match status" value="1"/>
</dbReference>
<dbReference type="InterPro" id="IPR008258">
    <property type="entry name" value="Transglycosylase_SLT_dom_1"/>
</dbReference>
<protein>
    <submittedName>
        <fullName evidence="2">Lytic transglycosylase domain-containing protein</fullName>
    </submittedName>
</protein>
<gene>
    <name evidence="2" type="ORF">JK634_16245</name>
</gene>
<dbReference type="Proteomes" id="UP000623681">
    <property type="component" value="Unassembled WGS sequence"/>
</dbReference>